<reference evidence="2 3" key="2">
    <citation type="submission" date="2018-11" db="EMBL/GenBank/DDBJ databases">
        <authorList>
            <consortium name="Pathogen Informatics"/>
        </authorList>
    </citation>
    <scope>NUCLEOTIDE SEQUENCE [LARGE SCALE GENOMIC DNA]</scope>
</reference>
<gene>
    <name evidence="2" type="ORF">TTAC_LOCUS9677</name>
</gene>
<feature type="region of interest" description="Disordered" evidence="1">
    <location>
        <begin position="1"/>
        <end position="26"/>
    </location>
</feature>
<organism evidence="4">
    <name type="scientific">Hydatigena taeniaeformis</name>
    <name type="common">Feline tapeworm</name>
    <name type="synonym">Taenia taeniaeformis</name>
    <dbReference type="NCBI Taxonomy" id="6205"/>
    <lineage>
        <taxon>Eukaryota</taxon>
        <taxon>Metazoa</taxon>
        <taxon>Spiralia</taxon>
        <taxon>Lophotrochozoa</taxon>
        <taxon>Platyhelminthes</taxon>
        <taxon>Cestoda</taxon>
        <taxon>Eucestoda</taxon>
        <taxon>Cyclophyllidea</taxon>
        <taxon>Taeniidae</taxon>
        <taxon>Hydatigera</taxon>
    </lineage>
</organism>
<sequence length="69" mass="7575">MCVEVSAQSSTNTSSMADHRPEDWTPDQPARVEWDCRLASLRNVLTDLRGLLQDLVAIPTKVSSSLTAC</sequence>
<evidence type="ECO:0000313" key="3">
    <source>
        <dbReference type="Proteomes" id="UP000274429"/>
    </source>
</evidence>
<evidence type="ECO:0000313" key="4">
    <source>
        <dbReference type="WBParaSite" id="TTAC_0000969201-mRNA-1"/>
    </source>
</evidence>
<dbReference type="EMBL" id="UYWX01020975">
    <property type="protein sequence ID" value="VDM34569.1"/>
    <property type="molecule type" value="Genomic_DNA"/>
</dbReference>
<accession>A0A0R3X817</accession>
<dbReference type="OrthoDB" id="9451547at2759"/>
<evidence type="ECO:0000256" key="1">
    <source>
        <dbReference type="SAM" id="MobiDB-lite"/>
    </source>
</evidence>
<dbReference type="Proteomes" id="UP000274429">
    <property type="component" value="Unassembled WGS sequence"/>
</dbReference>
<proteinExistence type="predicted"/>
<feature type="compositionally biased region" description="Polar residues" evidence="1">
    <location>
        <begin position="1"/>
        <end position="16"/>
    </location>
</feature>
<dbReference type="AlphaFoldDB" id="A0A0R3X817"/>
<reference evidence="4" key="1">
    <citation type="submission" date="2017-02" db="UniProtKB">
        <authorList>
            <consortium name="WormBaseParasite"/>
        </authorList>
    </citation>
    <scope>IDENTIFICATION</scope>
</reference>
<keyword evidence="3" id="KW-1185">Reference proteome</keyword>
<dbReference type="STRING" id="6205.A0A0R3X817"/>
<name>A0A0R3X817_HYDTA</name>
<protein>
    <submittedName>
        <fullName evidence="2 4">Uncharacterized protein</fullName>
    </submittedName>
</protein>
<evidence type="ECO:0000313" key="2">
    <source>
        <dbReference type="EMBL" id="VDM34569.1"/>
    </source>
</evidence>
<dbReference type="WBParaSite" id="TTAC_0000969201-mRNA-1">
    <property type="protein sequence ID" value="TTAC_0000969201-mRNA-1"/>
    <property type="gene ID" value="TTAC_0000969201"/>
</dbReference>